<comment type="caution">
    <text evidence="2">The sequence shown here is derived from an EMBL/GenBank/DDBJ whole genome shotgun (WGS) entry which is preliminary data.</text>
</comment>
<dbReference type="Gene3D" id="3.90.1340.10">
    <property type="entry name" value="Phage tail collar domain"/>
    <property type="match status" value="1"/>
</dbReference>
<evidence type="ECO:0000313" key="3">
    <source>
        <dbReference type="Proteomes" id="UP001597480"/>
    </source>
</evidence>
<dbReference type="EMBL" id="JBHUMD010000029">
    <property type="protein sequence ID" value="MFD2603435.1"/>
    <property type="molecule type" value="Genomic_DNA"/>
</dbReference>
<protein>
    <submittedName>
        <fullName evidence="2">Phage tail protein</fullName>
    </submittedName>
</protein>
<dbReference type="Proteomes" id="UP001597480">
    <property type="component" value="Unassembled WGS sequence"/>
</dbReference>
<dbReference type="RefSeq" id="WP_379822226.1">
    <property type="nucleotide sequence ID" value="NZ_JBHUMD010000029.1"/>
</dbReference>
<keyword evidence="3" id="KW-1185">Reference proteome</keyword>
<feature type="domain" description="Phage tail collar" evidence="1">
    <location>
        <begin position="6"/>
        <end position="61"/>
    </location>
</feature>
<dbReference type="InterPro" id="IPR011083">
    <property type="entry name" value="Phage_tail_collar_dom"/>
</dbReference>
<name>A0ABW5NYK7_9FLAO</name>
<dbReference type="SUPFAM" id="SSF88874">
    <property type="entry name" value="Receptor-binding domain of short tail fibre protein gp12"/>
    <property type="match status" value="1"/>
</dbReference>
<reference evidence="3" key="1">
    <citation type="journal article" date="2019" name="Int. J. Syst. Evol. Microbiol.">
        <title>The Global Catalogue of Microorganisms (GCM) 10K type strain sequencing project: providing services to taxonomists for standard genome sequencing and annotation.</title>
        <authorList>
            <consortium name="The Broad Institute Genomics Platform"/>
            <consortium name="The Broad Institute Genome Sequencing Center for Infectious Disease"/>
            <person name="Wu L."/>
            <person name="Ma J."/>
        </authorList>
    </citation>
    <scope>NUCLEOTIDE SEQUENCE [LARGE SCALE GENOMIC DNA]</scope>
    <source>
        <strain evidence="3">KCTC 42107</strain>
    </source>
</reference>
<accession>A0ABW5NYK7</accession>
<sequence>MEEFIGIVKLFAGNFAPRGWALCNGQLLSISQNTALFSILGTTYGGDGQSTFALPNLQGNTAIGAGTSRLGTTYVPGQVAGTPTVTLNTSQIPSHNHTGQIFVSNTNSNTGTPTAGTVLGIPGTTQGRDFVASLGYTTATPNVNIANSVTVGPTGGNQPFSIMQPYLAMNYIICLEGIFPSRN</sequence>
<dbReference type="InterPro" id="IPR037053">
    <property type="entry name" value="Phage_tail_collar_dom_sf"/>
</dbReference>
<organism evidence="2 3">
    <name type="scientific">Flavobacterium suzhouense</name>
    <dbReference type="NCBI Taxonomy" id="1529638"/>
    <lineage>
        <taxon>Bacteria</taxon>
        <taxon>Pseudomonadati</taxon>
        <taxon>Bacteroidota</taxon>
        <taxon>Flavobacteriia</taxon>
        <taxon>Flavobacteriales</taxon>
        <taxon>Flavobacteriaceae</taxon>
        <taxon>Flavobacterium</taxon>
    </lineage>
</organism>
<dbReference type="Pfam" id="PF07484">
    <property type="entry name" value="Collar"/>
    <property type="match status" value="1"/>
</dbReference>
<proteinExistence type="predicted"/>
<gene>
    <name evidence="2" type="ORF">ACFSR3_15330</name>
</gene>
<evidence type="ECO:0000313" key="2">
    <source>
        <dbReference type="EMBL" id="MFD2603435.1"/>
    </source>
</evidence>
<evidence type="ECO:0000259" key="1">
    <source>
        <dbReference type="Pfam" id="PF07484"/>
    </source>
</evidence>